<evidence type="ECO:0000313" key="6">
    <source>
        <dbReference type="EMBL" id="KAF7424165.1"/>
    </source>
</evidence>
<comment type="caution">
    <text evidence="6">The sequence shown here is derived from an EMBL/GenBank/DDBJ whole genome shotgun (WGS) entry which is preliminary data.</text>
</comment>
<comment type="function">
    <text evidence="1">Transcription factor involved in RNA polymerase II transcription regulation. May function in both SPT15/TBP post-recruitment and recruitment steps of transcription.</text>
</comment>
<gene>
    <name evidence="6" type="primary">IWS1_2</name>
    <name evidence="6" type="ORF">PC9H_009468</name>
</gene>
<protein>
    <submittedName>
        <fullName evidence="6">Transcription factor iws1</fullName>
    </submittedName>
</protein>
<dbReference type="Proteomes" id="UP000623687">
    <property type="component" value="Unassembled WGS sequence"/>
</dbReference>
<name>A0A8H7DP98_PLEOS</name>
<comment type="subcellular location">
    <subcellularLocation>
        <location evidence="3">Nucleus</location>
    </subcellularLocation>
</comment>
<evidence type="ECO:0000256" key="4">
    <source>
        <dbReference type="SAM" id="MobiDB-lite"/>
    </source>
</evidence>
<organism evidence="6 7">
    <name type="scientific">Pleurotus ostreatus</name>
    <name type="common">Oyster mushroom</name>
    <name type="synonym">White-rot fungus</name>
    <dbReference type="NCBI Taxonomy" id="5322"/>
    <lineage>
        <taxon>Eukaryota</taxon>
        <taxon>Fungi</taxon>
        <taxon>Dikarya</taxon>
        <taxon>Basidiomycota</taxon>
        <taxon>Agaricomycotina</taxon>
        <taxon>Agaricomycetes</taxon>
        <taxon>Agaricomycetidae</taxon>
        <taxon>Agaricales</taxon>
        <taxon>Pleurotineae</taxon>
        <taxon>Pleurotaceae</taxon>
        <taxon>Pleurotus</taxon>
    </lineage>
</organism>
<dbReference type="PANTHER" id="PTHR46010:SF1">
    <property type="entry name" value="PROTEIN IWS1 HOMOLOG"/>
    <property type="match status" value="1"/>
</dbReference>
<dbReference type="VEuPathDB" id="FungiDB:PC9H_009468"/>
<evidence type="ECO:0000256" key="3">
    <source>
        <dbReference type="PROSITE-ProRule" id="PRU00649"/>
    </source>
</evidence>
<dbReference type="GeneID" id="59379286"/>
<dbReference type="GO" id="GO:0005634">
    <property type="term" value="C:nucleus"/>
    <property type="evidence" value="ECO:0007669"/>
    <property type="project" value="UniProtKB-SubCell"/>
</dbReference>
<reference evidence="6" key="1">
    <citation type="submission" date="2019-07" db="EMBL/GenBank/DDBJ databases">
        <authorList>
            <person name="Palmer J.M."/>
        </authorList>
    </citation>
    <scope>NUCLEOTIDE SEQUENCE</scope>
    <source>
        <strain evidence="6">PC9</strain>
    </source>
</reference>
<feature type="compositionally biased region" description="Basic and acidic residues" evidence="4">
    <location>
        <begin position="106"/>
        <end position="115"/>
    </location>
</feature>
<dbReference type="GO" id="GO:0016973">
    <property type="term" value="P:poly(A)+ mRNA export from nucleus"/>
    <property type="evidence" value="ECO:0007669"/>
    <property type="project" value="TreeGrafter"/>
</dbReference>
<dbReference type="RefSeq" id="XP_036628359.1">
    <property type="nucleotide sequence ID" value="XM_036778970.1"/>
</dbReference>
<feature type="domain" description="TFIIS N-terminal" evidence="5">
    <location>
        <begin position="200"/>
        <end position="278"/>
    </location>
</feature>
<dbReference type="OrthoDB" id="21124at2759"/>
<keyword evidence="7" id="KW-1185">Reference proteome</keyword>
<evidence type="ECO:0000256" key="2">
    <source>
        <dbReference type="ARBA" id="ARBA00037992"/>
    </source>
</evidence>
<feature type="region of interest" description="Disordered" evidence="4">
    <location>
        <begin position="1"/>
        <end position="137"/>
    </location>
</feature>
<dbReference type="Gene3D" id="1.20.930.10">
    <property type="entry name" value="Conserved domain common to transcription factors TFIIS, elongin A, CRSP70"/>
    <property type="match status" value="1"/>
</dbReference>
<evidence type="ECO:0000259" key="5">
    <source>
        <dbReference type="PROSITE" id="PS51319"/>
    </source>
</evidence>
<dbReference type="InterPro" id="IPR035441">
    <property type="entry name" value="TFIIS/LEDGF_dom_sf"/>
</dbReference>
<dbReference type="PANTHER" id="PTHR46010">
    <property type="entry name" value="PROTEIN IWS1 HOMOLOG"/>
    <property type="match status" value="1"/>
</dbReference>
<dbReference type="AlphaFoldDB" id="A0A8H7DP98"/>
<evidence type="ECO:0000313" key="7">
    <source>
        <dbReference type="Proteomes" id="UP000623687"/>
    </source>
</evidence>
<dbReference type="PROSITE" id="PS51319">
    <property type="entry name" value="TFIIS_N"/>
    <property type="match status" value="1"/>
</dbReference>
<keyword evidence="3" id="KW-0539">Nucleus</keyword>
<evidence type="ECO:0000256" key="1">
    <source>
        <dbReference type="ARBA" id="ARBA00037349"/>
    </source>
</evidence>
<dbReference type="InterPro" id="IPR051037">
    <property type="entry name" value="RNAPII_TF_IWS1"/>
</dbReference>
<dbReference type="InterPro" id="IPR017923">
    <property type="entry name" value="TFIIS_N"/>
</dbReference>
<dbReference type="EMBL" id="JACETU010000007">
    <property type="protein sequence ID" value="KAF7424165.1"/>
    <property type="molecule type" value="Genomic_DNA"/>
</dbReference>
<feature type="compositionally biased region" description="Basic residues" evidence="4">
    <location>
        <begin position="58"/>
        <end position="70"/>
    </location>
</feature>
<dbReference type="Pfam" id="PF08711">
    <property type="entry name" value="Med26"/>
    <property type="match status" value="1"/>
</dbReference>
<feature type="compositionally biased region" description="Basic residues" evidence="4">
    <location>
        <begin position="122"/>
        <end position="132"/>
    </location>
</feature>
<sequence length="375" mass="42472">MVNQLEREVFGSGSDLSDFEEEVQQRRKAPVAREEEQSSSGASSEDDYVQERPGGAKPIKKAVKKKSRRSHNGEDEDEVGRPRRQAQKKRKRQQQPEIDLSTLPPEEAKKIRLDMQIDAIIKPKKGSRSKKRKNEDELDRFADDEVARLREAMINAADQDDIAIKEGNPALQKLRLLPEVMDVLRKASLAQSIVDNNLLQGVRRWLEPLPDRSIPALNIQREFFPLLKKMDYIDSAVLRESGLGKVMIFYTRCKRVQPDIARTAGDLVSTWSRPIIKRSASYRDRIIPIAQEENAPSRPTGRSLNAILSQAKESEKGRVRKNAVNIPRSDLGSYTVAPKSGGLMRGNTVSVEGDVERRRKASERLRALTRKVHAK</sequence>
<accession>A0A8H7DP98</accession>
<feature type="compositionally biased region" description="Basic residues" evidence="4">
    <location>
        <begin position="82"/>
        <end position="93"/>
    </location>
</feature>
<comment type="similarity">
    <text evidence="2">Belongs to the IWS1 family.</text>
</comment>
<proteinExistence type="inferred from homology"/>